<feature type="binding site" evidence="15">
    <location>
        <position position="204"/>
    </location>
    <ligand>
        <name>5-phospho-alpha-D-ribose 1-diphosphate</name>
        <dbReference type="ChEBI" id="CHEBI:58017"/>
    </ligand>
</feature>
<evidence type="ECO:0000256" key="15">
    <source>
        <dbReference type="HAMAP-Rule" id="MF_01218"/>
    </source>
</evidence>
<dbReference type="InterPro" id="IPR029057">
    <property type="entry name" value="PRTase-like"/>
</dbReference>
<dbReference type="NCBIfam" id="TIGR01091">
    <property type="entry name" value="upp"/>
    <property type="match status" value="1"/>
</dbReference>
<evidence type="ECO:0000256" key="2">
    <source>
        <dbReference type="ARBA" id="ARBA00009516"/>
    </source>
</evidence>
<dbReference type="PANTHER" id="PTHR32315:SF4">
    <property type="entry name" value="URACIL PHOSPHORIBOSYLTRANSFERASE, CHLOROPLASTIC"/>
    <property type="match status" value="1"/>
</dbReference>
<dbReference type="Pfam" id="PF14681">
    <property type="entry name" value="UPRTase"/>
    <property type="match status" value="1"/>
</dbReference>
<comment type="similarity">
    <text evidence="2 15">Belongs to the UPRTase family.</text>
</comment>
<proteinExistence type="inferred from homology"/>
<dbReference type="GO" id="GO:0006223">
    <property type="term" value="P:uracil salvage"/>
    <property type="evidence" value="ECO:0007669"/>
    <property type="project" value="InterPro"/>
</dbReference>
<organism evidence="17 18">
    <name type="scientific">Candidatus Nucleicultrix amoebiphila FS5</name>
    <dbReference type="NCBI Taxonomy" id="1414854"/>
    <lineage>
        <taxon>Bacteria</taxon>
        <taxon>Pseudomonadati</taxon>
        <taxon>Pseudomonadota</taxon>
        <taxon>Alphaproteobacteria</taxon>
        <taxon>Holosporales</taxon>
        <taxon>Candidatus Nucleicultricaceae</taxon>
        <taxon>Candidatus Nucleicultrix</taxon>
    </lineage>
</organism>
<sequence length="213" mass="23646">MSEFPTLTILQHDLVDHKMTLLRKKETKPHEFGQLLREIALLIGYEITRSLDTKQISIETPMSKTIGRVVDESQIVIVPILRAGLGMAEGLHKLLPAASFGHIGLYRHHETKKPVEYLFKIPPVKNQLFIVVDPMLATGNSAVYGVDKLIKAGVPAERIRFMALLVAPEGMRTFQKAHPTIPVYAAALDDKLDKNAYIIPGLGDAGDRLYGTE</sequence>
<dbReference type="KEGG" id="naf:GQ61_01115"/>
<dbReference type="InterPro" id="IPR005765">
    <property type="entry name" value="UPRT"/>
</dbReference>
<protein>
    <recommendedName>
        <fullName evidence="13 15">Uracil phosphoribosyltransferase</fullName>
        <ecNumber evidence="3 15">2.4.2.9</ecNumber>
    </recommendedName>
    <alternativeName>
        <fullName evidence="10 15">UMP pyrophosphorylase</fullName>
    </alternativeName>
    <alternativeName>
        <fullName evidence="14 15">UPRTase</fullName>
    </alternativeName>
</protein>
<evidence type="ECO:0000313" key="17">
    <source>
        <dbReference type="EMBL" id="ARN84172.1"/>
    </source>
</evidence>
<keyword evidence="8 15" id="KW-0460">Magnesium</keyword>
<feature type="domain" description="Phosphoribosyltransferase" evidence="16">
    <location>
        <begin position="10"/>
        <end position="212"/>
    </location>
</feature>
<comment type="catalytic activity">
    <reaction evidence="11 15">
        <text>UMP + diphosphate = 5-phospho-alpha-D-ribose 1-diphosphate + uracil</text>
        <dbReference type="Rhea" id="RHEA:13017"/>
        <dbReference type="ChEBI" id="CHEBI:17568"/>
        <dbReference type="ChEBI" id="CHEBI:33019"/>
        <dbReference type="ChEBI" id="CHEBI:57865"/>
        <dbReference type="ChEBI" id="CHEBI:58017"/>
        <dbReference type="EC" id="2.4.2.9"/>
    </reaction>
</comment>
<dbReference type="InterPro" id="IPR000836">
    <property type="entry name" value="PRTase_dom"/>
</dbReference>
<evidence type="ECO:0000256" key="13">
    <source>
        <dbReference type="ARBA" id="ARBA00072146"/>
    </source>
</evidence>
<evidence type="ECO:0000256" key="10">
    <source>
        <dbReference type="ARBA" id="ARBA00031082"/>
    </source>
</evidence>
<feature type="binding site" evidence="15">
    <location>
        <position position="82"/>
    </location>
    <ligand>
        <name>5-phospho-alpha-D-ribose 1-diphosphate</name>
        <dbReference type="ChEBI" id="CHEBI:58017"/>
    </ligand>
</feature>
<evidence type="ECO:0000259" key="16">
    <source>
        <dbReference type="Pfam" id="PF14681"/>
    </source>
</evidence>
<dbReference type="STRING" id="1414854.GQ61_01115"/>
<dbReference type="HAMAP" id="MF_01218_B">
    <property type="entry name" value="Upp_B"/>
    <property type="match status" value="1"/>
</dbReference>
<reference evidence="17 18" key="1">
    <citation type="submission" date="2014-06" db="EMBL/GenBank/DDBJ databases">
        <title>The genome of the endonuclear symbiont Nucleicultrix amoebiphila.</title>
        <authorList>
            <person name="Schulz F."/>
            <person name="Horn M."/>
        </authorList>
    </citation>
    <scope>NUCLEOTIDE SEQUENCE [LARGE SCALE GENOMIC DNA]</scope>
    <source>
        <strain evidence="17 18">FS5</strain>
    </source>
</reference>
<evidence type="ECO:0000256" key="7">
    <source>
        <dbReference type="ARBA" id="ARBA00022741"/>
    </source>
</evidence>
<comment type="cofactor">
    <cofactor evidence="15">
        <name>Mg(2+)</name>
        <dbReference type="ChEBI" id="CHEBI:18420"/>
    </cofactor>
    <text evidence="15">Binds 1 Mg(2+) ion per subunit. The magnesium is bound as Mg-PRPP.</text>
</comment>
<dbReference type="OrthoDB" id="9781675at2"/>
<evidence type="ECO:0000256" key="4">
    <source>
        <dbReference type="ARBA" id="ARBA00022533"/>
    </source>
</evidence>
<dbReference type="EMBL" id="CP008743">
    <property type="protein sequence ID" value="ARN84172.1"/>
    <property type="molecule type" value="Genomic_DNA"/>
</dbReference>
<feature type="binding site" evidence="15">
    <location>
        <position position="198"/>
    </location>
    <ligand>
        <name>uracil</name>
        <dbReference type="ChEBI" id="CHEBI:17568"/>
    </ligand>
</feature>
<dbReference type="GO" id="GO:0004845">
    <property type="term" value="F:uracil phosphoribosyltransferase activity"/>
    <property type="evidence" value="ECO:0007669"/>
    <property type="project" value="UniProtKB-UniRule"/>
</dbReference>
<comment type="function">
    <text evidence="12 15">Catalyzes the conversion of uracil and 5-phospho-alpha-D-ribose 1-diphosphate (PRPP) to UMP and diphosphate.</text>
</comment>
<keyword evidence="7 15" id="KW-0547">Nucleotide-binding</keyword>
<gene>
    <name evidence="15" type="primary">upp</name>
    <name evidence="17" type="ORF">GQ61_01115</name>
</gene>
<dbReference type="InterPro" id="IPR050054">
    <property type="entry name" value="UPRTase/APRTase"/>
</dbReference>
<dbReference type="GO" id="GO:0005737">
    <property type="term" value="C:cytoplasm"/>
    <property type="evidence" value="ECO:0007669"/>
    <property type="project" value="UniProtKB-ARBA"/>
</dbReference>
<evidence type="ECO:0000313" key="18">
    <source>
        <dbReference type="Proteomes" id="UP000237351"/>
    </source>
</evidence>
<comment type="activity regulation">
    <text evidence="15">Allosterically activated by GTP.</text>
</comment>
<dbReference type="UniPathway" id="UPA00574">
    <property type="reaction ID" value="UER00636"/>
</dbReference>
<evidence type="ECO:0000256" key="11">
    <source>
        <dbReference type="ARBA" id="ARBA00052919"/>
    </source>
</evidence>
<dbReference type="PANTHER" id="PTHR32315">
    <property type="entry name" value="ADENINE PHOSPHORIBOSYLTRANSFERASE"/>
    <property type="match status" value="1"/>
</dbReference>
<evidence type="ECO:0000256" key="1">
    <source>
        <dbReference type="ARBA" id="ARBA00005180"/>
    </source>
</evidence>
<dbReference type="EC" id="2.4.2.9" evidence="3 15"/>
<accession>A0A1W6N2W3</accession>
<dbReference type="CDD" id="cd06223">
    <property type="entry name" value="PRTases_typeI"/>
    <property type="match status" value="1"/>
</dbReference>
<keyword evidence="18" id="KW-1185">Reference proteome</keyword>
<dbReference type="NCBIfam" id="NF001097">
    <property type="entry name" value="PRK00129.1"/>
    <property type="match status" value="1"/>
</dbReference>
<keyword evidence="4 15" id="KW-0021">Allosteric enzyme</keyword>
<evidence type="ECO:0000256" key="6">
    <source>
        <dbReference type="ARBA" id="ARBA00022679"/>
    </source>
</evidence>
<dbReference type="GO" id="GO:0044206">
    <property type="term" value="P:UMP salvage"/>
    <property type="evidence" value="ECO:0007669"/>
    <property type="project" value="UniProtKB-UniRule"/>
</dbReference>
<name>A0A1W6N2W3_9PROT</name>
<keyword evidence="6 15" id="KW-0808">Transferase</keyword>
<evidence type="ECO:0000256" key="3">
    <source>
        <dbReference type="ARBA" id="ARBA00011894"/>
    </source>
</evidence>
<evidence type="ECO:0000256" key="8">
    <source>
        <dbReference type="ARBA" id="ARBA00022842"/>
    </source>
</evidence>
<dbReference type="Proteomes" id="UP000237351">
    <property type="component" value="Chromosome"/>
</dbReference>
<dbReference type="InterPro" id="IPR034332">
    <property type="entry name" value="Upp_B"/>
</dbReference>
<feature type="binding site" evidence="15">
    <location>
        <begin position="133"/>
        <end position="141"/>
    </location>
    <ligand>
        <name>5-phospho-alpha-D-ribose 1-diphosphate</name>
        <dbReference type="ChEBI" id="CHEBI:58017"/>
    </ligand>
</feature>
<feature type="binding site" evidence="15">
    <location>
        <begin position="203"/>
        <end position="205"/>
    </location>
    <ligand>
        <name>uracil</name>
        <dbReference type="ChEBI" id="CHEBI:17568"/>
    </ligand>
</feature>
<dbReference type="Gene3D" id="3.40.50.2020">
    <property type="match status" value="1"/>
</dbReference>
<dbReference type="AlphaFoldDB" id="A0A1W6N2W3"/>
<keyword evidence="9 15" id="KW-0342">GTP-binding</keyword>
<dbReference type="SUPFAM" id="SSF53271">
    <property type="entry name" value="PRTase-like"/>
    <property type="match status" value="1"/>
</dbReference>
<keyword evidence="5 15" id="KW-0328">Glycosyltransferase</keyword>
<dbReference type="GO" id="GO:0000287">
    <property type="term" value="F:magnesium ion binding"/>
    <property type="evidence" value="ECO:0007669"/>
    <property type="project" value="UniProtKB-UniRule"/>
</dbReference>
<comment type="pathway">
    <text evidence="1 15">Pyrimidine metabolism; UMP biosynthesis via salvage pathway; UMP from uracil: step 1/1.</text>
</comment>
<dbReference type="FunFam" id="3.40.50.2020:FF:000003">
    <property type="entry name" value="Uracil phosphoribosyltransferase"/>
    <property type="match status" value="1"/>
</dbReference>
<evidence type="ECO:0000256" key="14">
    <source>
        <dbReference type="ARBA" id="ARBA00079807"/>
    </source>
</evidence>
<dbReference type="GO" id="GO:0005525">
    <property type="term" value="F:GTP binding"/>
    <property type="evidence" value="ECO:0007669"/>
    <property type="project" value="UniProtKB-KW"/>
</dbReference>
<evidence type="ECO:0000256" key="9">
    <source>
        <dbReference type="ARBA" id="ARBA00023134"/>
    </source>
</evidence>
<feature type="binding site" evidence="15">
    <location>
        <position position="107"/>
    </location>
    <ligand>
        <name>5-phospho-alpha-D-ribose 1-diphosphate</name>
        <dbReference type="ChEBI" id="CHEBI:58017"/>
    </ligand>
</feature>
<evidence type="ECO:0000256" key="5">
    <source>
        <dbReference type="ARBA" id="ARBA00022676"/>
    </source>
</evidence>
<evidence type="ECO:0000256" key="12">
    <source>
        <dbReference type="ARBA" id="ARBA00056901"/>
    </source>
</evidence>